<evidence type="ECO:0000259" key="18">
    <source>
        <dbReference type="PROSITE" id="PS51198"/>
    </source>
</evidence>
<dbReference type="SUPFAM" id="SSF52540">
    <property type="entry name" value="P-loop containing nucleoside triphosphate hydrolases"/>
    <property type="match status" value="1"/>
</dbReference>
<dbReference type="Pfam" id="PF12705">
    <property type="entry name" value="PDDEXK_1"/>
    <property type="match status" value="1"/>
</dbReference>
<dbReference type="Gene3D" id="3.90.320.10">
    <property type="match status" value="1"/>
</dbReference>
<comment type="catalytic activity">
    <reaction evidence="14 15">
        <text>ATP + H2O = ADP + phosphate + H(+)</text>
        <dbReference type="Rhea" id="RHEA:13065"/>
        <dbReference type="ChEBI" id="CHEBI:15377"/>
        <dbReference type="ChEBI" id="CHEBI:15378"/>
        <dbReference type="ChEBI" id="CHEBI:30616"/>
        <dbReference type="ChEBI" id="CHEBI:43474"/>
        <dbReference type="ChEBI" id="CHEBI:456216"/>
        <dbReference type="EC" id="5.6.2.4"/>
    </reaction>
</comment>
<dbReference type="InterPro" id="IPR038726">
    <property type="entry name" value="PDDEXK_AddAB-type"/>
</dbReference>
<evidence type="ECO:0000256" key="3">
    <source>
        <dbReference type="ARBA" id="ARBA00022741"/>
    </source>
</evidence>
<keyword evidence="7 15" id="KW-0269">Exonuclease</keyword>
<gene>
    <name evidence="15 20" type="primary">recB</name>
    <name evidence="20" type="ORF">CKO40_19930</name>
</gene>
<feature type="binding site" evidence="15">
    <location>
        <position position="1216"/>
    </location>
    <ligand>
        <name>Mg(2+)</name>
        <dbReference type="ChEBI" id="CHEBI:18420"/>
    </ligand>
</feature>
<feature type="binding site" evidence="16">
    <location>
        <begin position="22"/>
        <end position="29"/>
    </location>
    <ligand>
        <name>ATP</name>
        <dbReference type="ChEBI" id="CHEBI:30616"/>
    </ligand>
</feature>
<feature type="region of interest" description="DNA-binding and helicase activity, interacts with RecC" evidence="15">
    <location>
        <begin position="1"/>
        <end position="909"/>
    </location>
</feature>
<proteinExistence type="inferred from homology"/>
<dbReference type="GO" id="GO:0005524">
    <property type="term" value="F:ATP binding"/>
    <property type="evidence" value="ECO:0007669"/>
    <property type="project" value="UniProtKB-UniRule"/>
</dbReference>
<feature type="binding site" evidence="15">
    <location>
        <position position="1078"/>
    </location>
    <ligand>
        <name>Mg(2+)</name>
        <dbReference type="ChEBI" id="CHEBI:18420"/>
    </ligand>
</feature>
<dbReference type="PROSITE" id="PS51198">
    <property type="entry name" value="UVRD_HELICASE_ATP_BIND"/>
    <property type="match status" value="1"/>
</dbReference>
<evidence type="ECO:0000256" key="12">
    <source>
        <dbReference type="ARBA" id="ARBA00023235"/>
    </source>
</evidence>
<dbReference type="Gene3D" id="3.40.50.300">
    <property type="entry name" value="P-loop containing nucleotide triphosphate hydrolases"/>
    <property type="match status" value="2"/>
</dbReference>
<keyword evidence="6 15" id="KW-0347">Helicase</keyword>
<evidence type="ECO:0000256" key="7">
    <source>
        <dbReference type="ARBA" id="ARBA00022839"/>
    </source>
</evidence>
<evidence type="ECO:0000259" key="19">
    <source>
        <dbReference type="PROSITE" id="PS51217"/>
    </source>
</evidence>
<evidence type="ECO:0000256" key="17">
    <source>
        <dbReference type="SAM" id="MobiDB-lite"/>
    </source>
</evidence>
<evidence type="ECO:0000256" key="9">
    <source>
        <dbReference type="ARBA" id="ARBA00022842"/>
    </source>
</evidence>
<dbReference type="InterPro" id="IPR000212">
    <property type="entry name" value="DNA_helicase_UvrD/REP"/>
</dbReference>
<evidence type="ECO:0000256" key="11">
    <source>
        <dbReference type="ARBA" id="ARBA00023204"/>
    </source>
</evidence>
<organism evidence="20 21">
    <name type="scientific">Halochromatium glycolicum</name>
    <dbReference type="NCBI Taxonomy" id="85075"/>
    <lineage>
        <taxon>Bacteria</taxon>
        <taxon>Pseudomonadati</taxon>
        <taxon>Pseudomonadota</taxon>
        <taxon>Gammaproteobacteria</taxon>
        <taxon>Chromatiales</taxon>
        <taxon>Chromatiaceae</taxon>
        <taxon>Halochromatium</taxon>
    </lineage>
</organism>
<dbReference type="InterPro" id="IPR004586">
    <property type="entry name" value="RecB"/>
</dbReference>
<keyword evidence="5 15" id="KW-0378">Hydrolase</keyword>
<dbReference type="GO" id="GO:0008854">
    <property type="term" value="F:exodeoxyribonuclease V activity"/>
    <property type="evidence" value="ECO:0007669"/>
    <property type="project" value="UniProtKB-EC"/>
</dbReference>
<evidence type="ECO:0000313" key="20">
    <source>
        <dbReference type="EMBL" id="MBK1706749.1"/>
    </source>
</evidence>
<feature type="region of interest" description="Nuclease activity, interacts with RecD and RecA" evidence="15">
    <location>
        <begin position="950"/>
        <end position="1331"/>
    </location>
</feature>
<dbReference type="PANTHER" id="PTHR11070:SF23">
    <property type="entry name" value="RECBCD ENZYME SUBUNIT RECB"/>
    <property type="match status" value="1"/>
</dbReference>
<feature type="domain" description="UvrD-like helicase ATP-binding" evidence="18">
    <location>
        <begin position="1"/>
        <end position="486"/>
    </location>
</feature>
<dbReference type="PANTHER" id="PTHR11070">
    <property type="entry name" value="UVRD / RECB / PCRA DNA HELICASE FAMILY MEMBER"/>
    <property type="match status" value="1"/>
</dbReference>
<dbReference type="CDD" id="cd22352">
    <property type="entry name" value="RecB_C-like"/>
    <property type="match status" value="1"/>
</dbReference>
<feature type="domain" description="UvrD-like helicase C-terminal" evidence="19">
    <location>
        <begin position="525"/>
        <end position="791"/>
    </location>
</feature>
<sequence>MSHAPELDIPTFPLRGSRLIEASAGTGKTFTLALLYTRLVLGHGGDGAGYQRPLMPPQILVVTFTVAATEELRERIRARLVEAAALFERPPGETPAADPPLLALRDDYPPADWPAKARLLRQAAEWMDEAMIVTIHGWCQRMLQEHAFATRGLFERELVTDQSELITELLRDYWRMHCYPLSPDEARCIRAVVASPEALQAKLGEWLKRRDAALCYQGEPLQCEDLAPPLAACLEQARLQEQARALWRIHRQELEQQLHELRPHLNGTKHDSANAEKFAQLLAAIADWADGSEPPDKLKHFAQGAFVFKKTAKVQEEPTHPAFAALAAWRRRIEPPADDGAPEPPTLEACLLAHAAAWIARELPKRLRQHAEMGFDELLRDLDAALNPPAATAEAREQAAALARLIRTQFPVALIDEFQDTDPIQYRIFDAVYRVAQNDPETALVMIGDPKQAIYGFRGADIHAYLAARRATTGRHYTLAVNFRSTKAVVSACNQLFGHAEQHPRGTFRFHTDPEAENPIPYVAITANGRADRLLIAGEPAPAMTFWRYDDGEAVTSPGVYLDQMAAAAASEVARWLTQARAGRTGFADADGGFRLLRPKDIAILVRTGSEAATMRAALAARGIHSVYLSDRDSVLETQEAYDLLHWLKACAAPTDEGLVRAALATNTFGLPLAELDRVQQDELGWEAVIERFTDYLRTWQRRGVLAMLRQLLHEQALPAQLLAGADGERVLTNLLHLAEWLQQAASALDGEQALIRHLNEHLGRGGDDFIVRLESDAELVQVITIHKSKGLEYPLVLLPFICSWRAVDGRAGQVPYRRDETPARYLEVAGSNAFKAAWDAADDERLSEDLRRFYVAVTRARHAVWLGIAPLRKQGHSPQLEQSAIGHVLSGGEKIATPAALWEALKRARGDCADIAVTAAPEAEQATVTPDTAPDLSPARRPSHAPFERWWIASYSALRLGSLPTAGQYAAGAAGSAAPTTDDRASALSSQVTAETAAEETALEEASSSPPASTAAAASSPTESTQPGSIPPVSSAARSIAARSTEIEPAATSAEPVADSAALHSFPRGSRYGTFLHGLLEWAATQEWRDADGTVHGGFAAAARAPALRRDMLARRCQLRRLTAWIDLLDRWLRALLTQPLTLHGLEDAAGRAPTLALQDLPPEQVQVEMEFWLASRAVDTGAIERLVEAHCLPGQARAPLLPERLNGMLRGFIDLVFEHDGRYYVLDWKSNWLGPDDSAYSPQTIRAAILAHRYDLQYVLYLLALHRQLRARLPGYDYDRDVGGVIYGFLRGGTAPSQGLFTAKPAAALIEALDALFAGQACMPTKVII</sequence>
<dbReference type="Proteomes" id="UP001296776">
    <property type="component" value="Unassembled WGS sequence"/>
</dbReference>
<dbReference type="HAMAP" id="MF_01485">
    <property type="entry name" value="RecB"/>
    <property type="match status" value="1"/>
</dbReference>
<dbReference type="SUPFAM" id="SSF52980">
    <property type="entry name" value="Restriction endonuclease-like"/>
    <property type="match status" value="1"/>
</dbReference>
<evidence type="ECO:0000256" key="13">
    <source>
        <dbReference type="ARBA" id="ARBA00034617"/>
    </source>
</evidence>
<keyword evidence="4 15" id="KW-0227">DNA damage</keyword>
<comment type="catalytic activity">
    <reaction evidence="15">
        <text>Exonucleolytic cleavage (in the presence of ATP) in either 5'- to 3'- or 3'- to 5'-direction to yield 5'-phosphooligonucleotides.</text>
        <dbReference type="EC" id="3.1.11.5"/>
    </reaction>
</comment>
<evidence type="ECO:0000256" key="4">
    <source>
        <dbReference type="ARBA" id="ARBA00022763"/>
    </source>
</evidence>
<evidence type="ECO:0000256" key="14">
    <source>
        <dbReference type="ARBA" id="ARBA00048988"/>
    </source>
</evidence>
<evidence type="ECO:0000313" key="21">
    <source>
        <dbReference type="Proteomes" id="UP001296776"/>
    </source>
</evidence>
<evidence type="ECO:0000256" key="15">
    <source>
        <dbReference type="HAMAP-Rule" id="MF_01485"/>
    </source>
</evidence>
<dbReference type="InterPro" id="IPR011604">
    <property type="entry name" value="PDDEXK-like_dom_sf"/>
</dbReference>
<evidence type="ECO:0000256" key="1">
    <source>
        <dbReference type="ARBA" id="ARBA00022722"/>
    </source>
</evidence>
<dbReference type="GO" id="GO:0043138">
    <property type="term" value="F:3'-5' DNA helicase activity"/>
    <property type="evidence" value="ECO:0007669"/>
    <property type="project" value="UniProtKB-UniRule"/>
</dbReference>
<feature type="compositionally biased region" description="Low complexity" evidence="17">
    <location>
        <begin position="1005"/>
        <end position="1045"/>
    </location>
</feature>
<keyword evidence="12 15" id="KW-0413">Isomerase</keyword>
<keyword evidence="21" id="KW-1185">Reference proteome</keyword>
<keyword evidence="3 15" id="KW-0547">Nucleotide-binding</keyword>
<feature type="region of interest" description="Disordered" evidence="17">
    <location>
        <begin position="974"/>
        <end position="1060"/>
    </location>
</feature>
<dbReference type="GO" id="GO:0005829">
    <property type="term" value="C:cytosol"/>
    <property type="evidence" value="ECO:0007669"/>
    <property type="project" value="TreeGrafter"/>
</dbReference>
<reference evidence="20" key="2">
    <citation type="journal article" date="2020" name="Microorganisms">
        <title>Osmotic Adaptation and Compatible Solute Biosynthesis of Phototrophic Bacteria as Revealed from Genome Analyses.</title>
        <authorList>
            <person name="Imhoff J.F."/>
            <person name="Rahn T."/>
            <person name="Kunzel S."/>
            <person name="Keller A."/>
            <person name="Neulinger S.C."/>
        </authorList>
    </citation>
    <scope>NUCLEOTIDE SEQUENCE</scope>
    <source>
        <strain evidence="20">DSM 11080</strain>
    </source>
</reference>
<dbReference type="GO" id="GO:0000724">
    <property type="term" value="P:double-strand break repair via homologous recombination"/>
    <property type="evidence" value="ECO:0007669"/>
    <property type="project" value="UniProtKB-UniRule"/>
</dbReference>
<dbReference type="InterPro" id="IPR027417">
    <property type="entry name" value="P-loop_NTPase"/>
</dbReference>
<dbReference type="GO" id="GO:0000287">
    <property type="term" value="F:magnesium ion binding"/>
    <property type="evidence" value="ECO:0007669"/>
    <property type="project" value="UniProtKB-UniRule"/>
</dbReference>
<comment type="domain">
    <text evidence="15">The C-terminal domain has nuclease activity and interacts with RecD. It interacts with RecA, facilitating its loading onto ssDNA.</text>
</comment>
<comment type="cofactor">
    <cofactor evidence="15">
        <name>Mg(2+)</name>
        <dbReference type="ChEBI" id="CHEBI:18420"/>
    </cofactor>
    <text evidence="15">Binds 1 Mg(2+) ion per subunit.</text>
</comment>
<comment type="similarity">
    <text evidence="15">Belongs to the helicase family. UvrD subfamily.</text>
</comment>
<feature type="active site" description="For nuclease activity" evidence="15">
    <location>
        <position position="1229"/>
    </location>
</feature>
<feature type="binding site" evidence="15">
    <location>
        <position position="1229"/>
    </location>
    <ligand>
        <name>Mg(2+)</name>
        <dbReference type="ChEBI" id="CHEBI:18420"/>
    </ligand>
</feature>
<evidence type="ECO:0000256" key="16">
    <source>
        <dbReference type="PROSITE-ProRule" id="PRU00560"/>
    </source>
</evidence>
<dbReference type="EMBL" id="NRSJ01000050">
    <property type="protein sequence ID" value="MBK1706749.1"/>
    <property type="molecule type" value="Genomic_DNA"/>
</dbReference>
<dbReference type="PROSITE" id="PS51217">
    <property type="entry name" value="UVRD_HELICASE_CTER"/>
    <property type="match status" value="1"/>
</dbReference>
<dbReference type="Pfam" id="PF13361">
    <property type="entry name" value="UvrD_C"/>
    <property type="match status" value="1"/>
</dbReference>
<keyword evidence="10 15" id="KW-0238">DNA-binding</keyword>
<dbReference type="EC" id="3.1.11.5" evidence="15"/>
<dbReference type="Gene3D" id="1.10.3170.10">
    <property type="entry name" value="Recbcd, chain B, domain 2"/>
    <property type="match status" value="1"/>
</dbReference>
<keyword evidence="8 15" id="KW-0067">ATP-binding</keyword>
<comment type="function">
    <text evidence="15">A helicase/nuclease that prepares dsDNA breaks (DSB) for recombinational DNA repair. Binds to DSBs and unwinds DNA via a highly rapid and processive ATP-dependent bidirectional helicase activity. Unwinds dsDNA until it encounters a Chi (crossover hotspot instigator) sequence from the 3' direction. Cuts ssDNA a few nucleotides 3' to the Chi site. The properties and activities of the enzyme are changed at Chi. The Chi-altered holoenzyme produces a long 3'-ssDNA overhang and facilitates RecA-binding to the ssDNA for homologous DNA recombination and repair. Holoenzyme degrades any linearized DNA that is unable to undergo homologous recombination. In the holoenzyme this subunit contributes ATPase, 3'-5' helicase, exonuclease activity and loads RecA onto ssDNA.</text>
</comment>
<evidence type="ECO:0000256" key="5">
    <source>
        <dbReference type="ARBA" id="ARBA00022801"/>
    </source>
</evidence>
<evidence type="ECO:0000256" key="10">
    <source>
        <dbReference type="ARBA" id="ARBA00023125"/>
    </source>
</evidence>
<keyword evidence="1 15" id="KW-0540">Nuclease</keyword>
<protein>
    <recommendedName>
        <fullName evidence="15">RecBCD enzyme subunit RecB</fullName>
        <ecNumber evidence="15">3.1.11.5</ecNumber>
        <ecNumber evidence="15">5.6.2.4</ecNumber>
    </recommendedName>
    <alternativeName>
        <fullName evidence="15">DNA 3'-5' helicase subunit RecB</fullName>
    </alternativeName>
    <alternativeName>
        <fullName evidence="15">Exonuclease V subunit RecB</fullName>
        <shortName evidence="15">ExoV subunit RecB</shortName>
    </alternativeName>
    <alternativeName>
        <fullName evidence="15">Helicase/nuclease RecBCD subunit RecB</fullName>
    </alternativeName>
</protein>
<comment type="miscellaneous">
    <text evidence="15">In the RecBCD complex, RecB has a slow 3'-5' helicase, an exonuclease activity and loads RecA onto ssDNA, RecD has a fast 5'-3' helicase activity, while RecC stimulates the ATPase and processivity of the RecB helicase and contributes to recognition of the Chi site.</text>
</comment>
<accession>A0AAJ0U7J0</accession>
<dbReference type="RefSeq" id="WP_200348223.1">
    <property type="nucleotide sequence ID" value="NZ_NRSJ01000050.1"/>
</dbReference>
<keyword evidence="11 15" id="KW-0234">DNA repair</keyword>
<dbReference type="EC" id="5.6.2.4" evidence="15"/>
<dbReference type="InterPro" id="IPR011335">
    <property type="entry name" value="Restrct_endonuc-II-like"/>
</dbReference>
<dbReference type="NCBIfam" id="TIGR00609">
    <property type="entry name" value="recB"/>
    <property type="match status" value="1"/>
</dbReference>
<dbReference type="GO" id="GO:0009338">
    <property type="term" value="C:exodeoxyribonuclease V complex"/>
    <property type="evidence" value="ECO:0007669"/>
    <property type="project" value="TreeGrafter"/>
</dbReference>
<reference evidence="20" key="1">
    <citation type="submission" date="2017-08" db="EMBL/GenBank/DDBJ databases">
        <authorList>
            <person name="Imhoff J.F."/>
            <person name="Rahn T."/>
            <person name="Kuenzel S."/>
            <person name="Neulinger S.C."/>
        </authorList>
    </citation>
    <scope>NUCLEOTIDE SEQUENCE</scope>
    <source>
        <strain evidence="20">DSM 11080</strain>
    </source>
</reference>
<evidence type="ECO:0000256" key="6">
    <source>
        <dbReference type="ARBA" id="ARBA00022806"/>
    </source>
</evidence>
<comment type="subunit">
    <text evidence="15">Heterotrimer of RecB, RecC and RecD. All subunits contribute to DNA-binding. Interacts with RecA.</text>
</comment>
<keyword evidence="9 15" id="KW-0460">Magnesium</keyword>
<keyword evidence="2 15" id="KW-0479">Metal-binding</keyword>
<comment type="caution">
    <text evidence="20">The sequence shown here is derived from an EMBL/GenBank/DDBJ whole genome shotgun (WGS) entry which is preliminary data.</text>
</comment>
<dbReference type="Gene3D" id="1.10.486.10">
    <property type="entry name" value="PCRA, domain 4"/>
    <property type="match status" value="1"/>
</dbReference>
<feature type="region of interest" description="Disordered" evidence="17">
    <location>
        <begin position="923"/>
        <end position="944"/>
    </location>
</feature>
<evidence type="ECO:0000256" key="8">
    <source>
        <dbReference type="ARBA" id="ARBA00022840"/>
    </source>
</evidence>
<dbReference type="Pfam" id="PF00580">
    <property type="entry name" value="UvrD-helicase"/>
    <property type="match status" value="1"/>
</dbReference>
<evidence type="ECO:0000256" key="2">
    <source>
        <dbReference type="ARBA" id="ARBA00022723"/>
    </source>
</evidence>
<dbReference type="InterPro" id="IPR014016">
    <property type="entry name" value="UvrD-like_ATP-bd"/>
</dbReference>
<comment type="catalytic activity">
    <reaction evidence="13 15">
        <text>Couples ATP hydrolysis with the unwinding of duplex DNA by translocating in the 3'-5' direction.</text>
        <dbReference type="EC" id="5.6.2.4"/>
    </reaction>
</comment>
<dbReference type="GO" id="GO:0003677">
    <property type="term" value="F:DNA binding"/>
    <property type="evidence" value="ECO:0007669"/>
    <property type="project" value="UniProtKB-UniRule"/>
</dbReference>
<dbReference type="InterPro" id="IPR014017">
    <property type="entry name" value="DNA_helicase_UvrD-like_C"/>
</dbReference>
<name>A0AAJ0U7J0_9GAMM</name>
<comment type="domain">
    <text evidence="15">The N-terminal DNA-binding domain is a ssDNA-dependent ATPase and has ATP-dependent 3'-5' helicase function. This domain interacts with RecC.</text>
</comment>